<reference evidence="2 3" key="1">
    <citation type="journal article" date="2020" name="Mol. Biol. Evol.">
        <title>Distinct Expression and Methylation Patterns for Genes with Different Fates following a Single Whole-Genome Duplication in Flowering Plants.</title>
        <authorList>
            <person name="Shi T."/>
            <person name="Rahmani R.S."/>
            <person name="Gugger P.F."/>
            <person name="Wang M."/>
            <person name="Li H."/>
            <person name="Zhang Y."/>
            <person name="Li Z."/>
            <person name="Wang Q."/>
            <person name="Van de Peer Y."/>
            <person name="Marchal K."/>
            <person name="Chen J."/>
        </authorList>
    </citation>
    <scope>NUCLEOTIDE SEQUENCE [LARGE SCALE GENOMIC DNA]</scope>
    <source>
        <tissue evidence="2">Leaf</tissue>
    </source>
</reference>
<dbReference type="Proteomes" id="UP000607653">
    <property type="component" value="Unassembled WGS sequence"/>
</dbReference>
<feature type="region of interest" description="Disordered" evidence="1">
    <location>
        <begin position="205"/>
        <end position="239"/>
    </location>
</feature>
<name>A0A822ZEE1_NELNU</name>
<accession>A0A822ZEE1</accession>
<evidence type="ECO:0000256" key="1">
    <source>
        <dbReference type="SAM" id="MobiDB-lite"/>
    </source>
</evidence>
<feature type="compositionally biased region" description="Basic and acidic residues" evidence="1">
    <location>
        <begin position="211"/>
        <end position="222"/>
    </location>
</feature>
<keyword evidence="3" id="KW-1185">Reference proteome</keyword>
<gene>
    <name evidence="2" type="ORF">HUJ06_001100</name>
</gene>
<proteinExistence type="predicted"/>
<dbReference type="EMBL" id="DUZY01000006">
    <property type="protein sequence ID" value="DAD42870.1"/>
    <property type="molecule type" value="Genomic_DNA"/>
</dbReference>
<dbReference type="AlphaFoldDB" id="A0A822ZEE1"/>
<protein>
    <submittedName>
        <fullName evidence="2">Uncharacterized protein</fullName>
    </submittedName>
</protein>
<comment type="caution">
    <text evidence="2">The sequence shown here is derived from an EMBL/GenBank/DDBJ whole genome shotgun (WGS) entry which is preliminary data.</text>
</comment>
<evidence type="ECO:0000313" key="3">
    <source>
        <dbReference type="Proteomes" id="UP000607653"/>
    </source>
</evidence>
<organism evidence="2 3">
    <name type="scientific">Nelumbo nucifera</name>
    <name type="common">Sacred lotus</name>
    <dbReference type="NCBI Taxonomy" id="4432"/>
    <lineage>
        <taxon>Eukaryota</taxon>
        <taxon>Viridiplantae</taxon>
        <taxon>Streptophyta</taxon>
        <taxon>Embryophyta</taxon>
        <taxon>Tracheophyta</taxon>
        <taxon>Spermatophyta</taxon>
        <taxon>Magnoliopsida</taxon>
        <taxon>Proteales</taxon>
        <taxon>Nelumbonaceae</taxon>
        <taxon>Nelumbo</taxon>
    </lineage>
</organism>
<feature type="region of interest" description="Disordered" evidence="1">
    <location>
        <begin position="1"/>
        <end position="25"/>
    </location>
</feature>
<evidence type="ECO:0000313" key="2">
    <source>
        <dbReference type="EMBL" id="DAD42870.1"/>
    </source>
</evidence>
<sequence>MVGLGQPELHPRPVSCGTPGDPYQSEEAELVGIRGPLDHPNTAAASQKKLSTSFKPIRSFAFYVVPRRSLLHAPRSLPKVPNPGRKLTFSQSQYAVSHKSTTIESMTQQREETNEAPLFKIRIKRLGADIFYFPKRPYFVLKLLTKNALASQRGGTQGKCTGRDDLRCVASLFSRSFKFVHTILRFAFLKRMYESRTGGVMIAREKRRRGRDSPEEASHCTERTLACKRSSTPQGARADNVRHVMQLSATRLTVPAHRS</sequence>